<dbReference type="Pfam" id="PF00266">
    <property type="entry name" value="Aminotran_5"/>
    <property type="match status" value="1"/>
</dbReference>
<comment type="caution">
    <text evidence="7">The sequence shown here is derived from an EMBL/GenBank/DDBJ whole genome shotgun (WGS) entry which is preliminary data.</text>
</comment>
<dbReference type="EMBL" id="QNBC01000021">
    <property type="protein sequence ID" value="RKX67360.1"/>
    <property type="molecule type" value="Genomic_DNA"/>
</dbReference>
<name>A0A660S9V8_UNCT6</name>
<dbReference type="Proteomes" id="UP000282321">
    <property type="component" value="Unassembled WGS sequence"/>
</dbReference>
<keyword evidence="7" id="KW-0032">Aminotransferase</keyword>
<feature type="modified residue" description="N6-(pyridoxal phosphate)lysine" evidence="5">
    <location>
        <position position="187"/>
    </location>
</feature>
<dbReference type="AlphaFoldDB" id="A0A660S9V8"/>
<dbReference type="GO" id="GO:0004760">
    <property type="term" value="F:L-serine-pyruvate transaminase activity"/>
    <property type="evidence" value="ECO:0007669"/>
    <property type="project" value="TreeGrafter"/>
</dbReference>
<dbReference type="GO" id="GO:0008453">
    <property type="term" value="F:alanine-glyoxylate transaminase activity"/>
    <property type="evidence" value="ECO:0007669"/>
    <property type="project" value="TreeGrafter"/>
</dbReference>
<evidence type="ECO:0000256" key="4">
    <source>
        <dbReference type="PIRSR" id="PIRSR000524-1"/>
    </source>
</evidence>
<dbReference type="Gene3D" id="3.90.1150.10">
    <property type="entry name" value="Aspartate Aminotransferase, domain 1"/>
    <property type="match status" value="1"/>
</dbReference>
<feature type="binding site" evidence="4">
    <location>
        <position position="330"/>
    </location>
    <ligand>
        <name>substrate</name>
    </ligand>
</feature>
<dbReference type="PANTHER" id="PTHR21152">
    <property type="entry name" value="AMINOTRANSFERASE CLASS V"/>
    <property type="match status" value="1"/>
</dbReference>
<dbReference type="GO" id="GO:0019265">
    <property type="term" value="P:glycine biosynthetic process, by transamination of glyoxylate"/>
    <property type="evidence" value="ECO:0007669"/>
    <property type="project" value="TreeGrafter"/>
</dbReference>
<keyword evidence="7" id="KW-0808">Transferase</keyword>
<sequence length="355" mass="39899">MHKRLFIPGPTEVRKSNLEAMATPMIGHRFPEFDVLFKSTVEKVQKLLYTNNIIFVSTSSSTGLMEGAMRNCVSKRVLSCVNGAFSKRWAQIGEANGKEVDRLEVEWGKAIKPEMIDEKLKTGKYDAISIALNETSTGVYSPITEIAEVMKKYPDVIFMVDAVSCMAGTKIEVDKLGIDVVLAGVQKAFALPPGLAVAAISEKAMEKAKTVENRGYYFDFLVMKKYYDKWETPATPSISHIYALDKQMSYILEEGLDNRFNRHLKMAEYTRNWAKERGFTMFSEEGYHSPTVSCINNTKGFKVGDLNAFLAEKGAVISNGYGTLKEKTFRIAHMGDTQMSNMEELLSWIDEFLSK</sequence>
<dbReference type="SUPFAM" id="SSF53383">
    <property type="entry name" value="PLP-dependent transferases"/>
    <property type="match status" value="1"/>
</dbReference>
<evidence type="ECO:0000256" key="3">
    <source>
        <dbReference type="ARBA" id="ARBA00022898"/>
    </source>
</evidence>
<comment type="cofactor">
    <cofactor evidence="1 5">
        <name>pyridoxal 5'-phosphate</name>
        <dbReference type="ChEBI" id="CHEBI:597326"/>
    </cofactor>
</comment>
<gene>
    <name evidence="7" type="ORF">DRP44_02475</name>
</gene>
<keyword evidence="3 5" id="KW-0663">Pyridoxal phosphate</keyword>
<evidence type="ECO:0000256" key="5">
    <source>
        <dbReference type="PIRSR" id="PIRSR000524-50"/>
    </source>
</evidence>
<evidence type="ECO:0000259" key="6">
    <source>
        <dbReference type="Pfam" id="PF00266"/>
    </source>
</evidence>
<reference evidence="7 8" key="1">
    <citation type="submission" date="2018-06" db="EMBL/GenBank/DDBJ databases">
        <title>Extensive metabolic versatility and redundancy in microbially diverse, dynamic hydrothermal sediments.</title>
        <authorList>
            <person name="Dombrowski N."/>
            <person name="Teske A."/>
            <person name="Baker B.J."/>
        </authorList>
    </citation>
    <scope>NUCLEOTIDE SEQUENCE [LARGE SCALE GENOMIC DNA]</scope>
    <source>
        <strain evidence="7">B35_G9</strain>
    </source>
</reference>
<dbReference type="InterPro" id="IPR015421">
    <property type="entry name" value="PyrdxlP-dep_Trfase_major"/>
</dbReference>
<dbReference type="PANTHER" id="PTHR21152:SF40">
    <property type="entry name" value="ALANINE--GLYOXYLATE AMINOTRANSFERASE"/>
    <property type="match status" value="1"/>
</dbReference>
<proteinExistence type="inferred from homology"/>
<dbReference type="InterPro" id="IPR015422">
    <property type="entry name" value="PyrdxlP-dep_Trfase_small"/>
</dbReference>
<accession>A0A660S9V8</accession>
<evidence type="ECO:0000256" key="2">
    <source>
        <dbReference type="ARBA" id="ARBA00009236"/>
    </source>
</evidence>
<feature type="domain" description="Aminotransferase class V" evidence="6">
    <location>
        <begin position="27"/>
        <end position="321"/>
    </location>
</feature>
<dbReference type="InterPro" id="IPR024169">
    <property type="entry name" value="SP_NH2Trfase/AEP_transaminase"/>
</dbReference>
<organism evidence="7 8">
    <name type="scientific">candidate division TA06 bacterium</name>
    <dbReference type="NCBI Taxonomy" id="2250710"/>
    <lineage>
        <taxon>Bacteria</taxon>
        <taxon>Bacteria division TA06</taxon>
    </lineage>
</organism>
<dbReference type="Gene3D" id="3.40.640.10">
    <property type="entry name" value="Type I PLP-dependent aspartate aminotransferase-like (Major domain)"/>
    <property type="match status" value="1"/>
</dbReference>
<evidence type="ECO:0000256" key="1">
    <source>
        <dbReference type="ARBA" id="ARBA00001933"/>
    </source>
</evidence>
<evidence type="ECO:0000313" key="8">
    <source>
        <dbReference type="Proteomes" id="UP000282321"/>
    </source>
</evidence>
<dbReference type="PIRSF" id="PIRSF000524">
    <property type="entry name" value="SPT"/>
    <property type="match status" value="1"/>
</dbReference>
<evidence type="ECO:0000313" key="7">
    <source>
        <dbReference type="EMBL" id="RKX67360.1"/>
    </source>
</evidence>
<protein>
    <submittedName>
        <fullName evidence="7">Aminotransferase</fullName>
    </submittedName>
</protein>
<dbReference type="InterPro" id="IPR015424">
    <property type="entry name" value="PyrdxlP-dep_Trfase"/>
</dbReference>
<dbReference type="InterPro" id="IPR000192">
    <property type="entry name" value="Aminotrans_V_dom"/>
</dbReference>
<comment type="similarity">
    <text evidence="2">Belongs to the class-V pyridoxal-phosphate-dependent aminotransferase family.</text>
</comment>